<organism evidence="2 3">
    <name type="scientific">Candidatus Coatesbacteria bacterium 4484_99</name>
    <dbReference type="NCBI Taxonomy" id="1970774"/>
    <lineage>
        <taxon>Bacteria</taxon>
        <taxon>Candidatus Coatesiibacteriota</taxon>
    </lineage>
</organism>
<sequence length="71" mass="7954">MRALSALFIILIMVSISFAIGIPGSGGSDFDTTKFDKFLEEFEQLKGKIENLNVELSEIKEKITELGSMRR</sequence>
<dbReference type="EMBL" id="NATQ01000045">
    <property type="protein sequence ID" value="OQX90526.1"/>
    <property type="molecule type" value="Genomic_DNA"/>
</dbReference>
<proteinExistence type="predicted"/>
<gene>
    <name evidence="2" type="ORF">B6D57_02750</name>
</gene>
<name>A0A1W9S1B6_9BACT</name>
<accession>A0A1W9S1B6</accession>
<dbReference type="AlphaFoldDB" id="A0A1W9S1B6"/>
<evidence type="ECO:0000313" key="2">
    <source>
        <dbReference type="EMBL" id="OQX90526.1"/>
    </source>
</evidence>
<keyword evidence="1" id="KW-0175">Coiled coil</keyword>
<evidence type="ECO:0000313" key="3">
    <source>
        <dbReference type="Proteomes" id="UP000192611"/>
    </source>
</evidence>
<comment type="caution">
    <text evidence="2">The sequence shown here is derived from an EMBL/GenBank/DDBJ whole genome shotgun (WGS) entry which is preliminary data.</text>
</comment>
<feature type="coiled-coil region" evidence="1">
    <location>
        <begin position="35"/>
        <end position="69"/>
    </location>
</feature>
<evidence type="ECO:0000256" key="1">
    <source>
        <dbReference type="SAM" id="Coils"/>
    </source>
</evidence>
<protein>
    <submittedName>
        <fullName evidence="2">Uncharacterized protein</fullName>
    </submittedName>
</protein>
<reference evidence="3" key="1">
    <citation type="submission" date="2017-03" db="EMBL/GenBank/DDBJ databases">
        <title>Novel pathways for hydrocarbon cycling and metabolic interdependencies in hydrothermal sediment communities.</title>
        <authorList>
            <person name="Dombrowski N."/>
            <person name="Seitz K."/>
            <person name="Teske A."/>
            <person name="Baker B."/>
        </authorList>
    </citation>
    <scope>NUCLEOTIDE SEQUENCE [LARGE SCALE GENOMIC DNA]</scope>
</reference>
<dbReference type="Proteomes" id="UP000192611">
    <property type="component" value="Unassembled WGS sequence"/>
</dbReference>